<dbReference type="EMBL" id="VZQQ01000097">
    <property type="protein sequence ID" value="MBC8752363.1"/>
    <property type="molecule type" value="Genomic_DNA"/>
</dbReference>
<keyword evidence="2" id="KW-1185">Reference proteome</keyword>
<comment type="caution">
    <text evidence="1">The sequence shown here is derived from an EMBL/GenBank/DDBJ whole genome shotgun (WGS) entry which is preliminary data.</text>
</comment>
<organism evidence="1 2">
    <name type="scientific">Paraburkholderia podalyriae</name>
    <dbReference type="NCBI Taxonomy" id="1938811"/>
    <lineage>
        <taxon>Bacteria</taxon>
        <taxon>Pseudomonadati</taxon>
        <taxon>Pseudomonadota</taxon>
        <taxon>Betaproteobacteria</taxon>
        <taxon>Burkholderiales</taxon>
        <taxon>Burkholderiaceae</taxon>
        <taxon>Paraburkholderia</taxon>
    </lineage>
</organism>
<sequence length="109" mass="12254">MRLTAVSFLRPMSPARAMSRSESPCRIRTRTWRYSNNSNLRLAMGAPLRKERSVPSWESSNRVLLHGAGGAYTPIIGWRHYGDHGLAPLRRSCAGAYAPIINWLLYGDP</sequence>
<proteinExistence type="predicted"/>
<dbReference type="Proteomes" id="UP000736373">
    <property type="component" value="Unassembled WGS sequence"/>
</dbReference>
<protein>
    <submittedName>
        <fullName evidence="1">Uncharacterized protein</fullName>
    </submittedName>
</protein>
<name>A0ABR7Q1J5_9BURK</name>
<reference evidence="1 2" key="1">
    <citation type="submission" date="2019-09" db="EMBL/GenBank/DDBJ databases">
        <title>Paraburkholderia podalyriae sp. nov., A South African Podalyria-associated rhizobium.</title>
        <authorList>
            <person name="Mavima L."/>
            <person name="Beukes C.W."/>
            <person name="Palmer M."/>
            <person name="De Meyer S.E."/>
            <person name="James E.K."/>
            <person name="Maluk M."/>
            <person name="Avontuur J.R."/>
            <person name="Chan W.Y."/>
            <person name="Venter S.N."/>
            <person name="Steenkamp E.T."/>
        </authorList>
    </citation>
    <scope>NUCLEOTIDE SEQUENCE [LARGE SCALE GENOMIC DNA]</scope>
    <source>
        <strain evidence="1 2">WC7.3b</strain>
    </source>
</reference>
<evidence type="ECO:0000313" key="2">
    <source>
        <dbReference type="Proteomes" id="UP000736373"/>
    </source>
</evidence>
<evidence type="ECO:0000313" key="1">
    <source>
        <dbReference type="EMBL" id="MBC8752363.1"/>
    </source>
</evidence>
<accession>A0ABR7Q1J5</accession>
<gene>
    <name evidence="1" type="ORF">F6X42_39900</name>
</gene>